<name>A0A399EBR5_9DEIN</name>
<reference evidence="1 2" key="1">
    <citation type="submission" date="2018-08" db="EMBL/GenBank/DDBJ databases">
        <title>Meiothermus luteus KCTC 52599 genome sequencing project.</title>
        <authorList>
            <person name="Da Costa M.S."/>
            <person name="Albuquerque L."/>
            <person name="Raposo P."/>
            <person name="Froufe H.J.C."/>
            <person name="Barroso C.S."/>
            <person name="Egas C."/>
        </authorList>
    </citation>
    <scope>NUCLEOTIDE SEQUENCE [LARGE SCALE GENOMIC DNA]</scope>
    <source>
        <strain evidence="1 2">KCTC 52599</strain>
    </source>
</reference>
<proteinExistence type="predicted"/>
<evidence type="ECO:0008006" key="3">
    <source>
        <dbReference type="Google" id="ProtNLM"/>
    </source>
</evidence>
<comment type="caution">
    <text evidence="1">The sequence shown here is derived from an EMBL/GenBank/DDBJ whole genome shotgun (WGS) entry which is preliminary data.</text>
</comment>
<evidence type="ECO:0000313" key="1">
    <source>
        <dbReference type="EMBL" id="RIH80370.1"/>
    </source>
</evidence>
<gene>
    <name evidence="1" type="ORF">Mlute_02920</name>
</gene>
<organism evidence="1 2">
    <name type="scientific">Meiothermus luteus</name>
    <dbReference type="NCBI Taxonomy" id="2026184"/>
    <lineage>
        <taxon>Bacteria</taxon>
        <taxon>Thermotogati</taxon>
        <taxon>Deinococcota</taxon>
        <taxon>Deinococci</taxon>
        <taxon>Thermales</taxon>
        <taxon>Thermaceae</taxon>
        <taxon>Meiothermus</taxon>
    </lineage>
</organism>
<dbReference type="Proteomes" id="UP000265800">
    <property type="component" value="Unassembled WGS sequence"/>
</dbReference>
<evidence type="ECO:0000313" key="2">
    <source>
        <dbReference type="Proteomes" id="UP000265800"/>
    </source>
</evidence>
<dbReference type="AlphaFoldDB" id="A0A399EBR5"/>
<dbReference type="EMBL" id="QWKZ01000220">
    <property type="protein sequence ID" value="RIH80370.1"/>
    <property type="molecule type" value="Genomic_DNA"/>
</dbReference>
<protein>
    <recommendedName>
        <fullName evidence="3">Winged helix-turn helix</fullName>
    </recommendedName>
</protein>
<sequence length="60" mass="6731">MLQALQGTLPDGGLWTGLKLQRWVAEVLGKEVSLYPIYRLLHTLGNPSGRFRRPGLRSRG</sequence>
<accession>A0A399EBR5</accession>
<keyword evidence="2" id="KW-1185">Reference proteome</keyword>